<dbReference type="EMBL" id="CAEZUY010000075">
    <property type="protein sequence ID" value="CAB4617313.1"/>
    <property type="molecule type" value="Genomic_DNA"/>
</dbReference>
<protein>
    <submittedName>
        <fullName evidence="7">Unannotated protein</fullName>
    </submittedName>
</protein>
<keyword evidence="1" id="KW-0812">Transmembrane</keyword>
<evidence type="ECO:0000313" key="7">
    <source>
        <dbReference type="EMBL" id="CAB5017008.1"/>
    </source>
</evidence>
<evidence type="ECO:0000313" key="2">
    <source>
        <dbReference type="EMBL" id="CAB4539237.1"/>
    </source>
</evidence>
<dbReference type="EMBL" id="CAEZSC010000061">
    <property type="protein sequence ID" value="CAB4539237.1"/>
    <property type="molecule type" value="Genomic_DNA"/>
</dbReference>
<evidence type="ECO:0000313" key="6">
    <source>
        <dbReference type="EMBL" id="CAB4893588.1"/>
    </source>
</evidence>
<accession>A0A6J7QH76</accession>
<dbReference type="EMBL" id="CAEZUD010000090">
    <property type="protein sequence ID" value="CAB4599417.1"/>
    <property type="molecule type" value="Genomic_DNA"/>
</dbReference>
<keyword evidence="1" id="KW-0472">Membrane</keyword>
<name>A0A6J7QH76_9ZZZZ</name>
<feature type="transmembrane region" description="Helical" evidence="1">
    <location>
        <begin position="20"/>
        <end position="38"/>
    </location>
</feature>
<sequence length="43" mass="4756">MFNSMILASEQVRELSAPPLFFGILGFGLLAGALYLVLRLDRD</sequence>
<proteinExistence type="predicted"/>
<dbReference type="AlphaFoldDB" id="A0A6J7QH76"/>
<evidence type="ECO:0000313" key="5">
    <source>
        <dbReference type="EMBL" id="CAB4720790.1"/>
    </source>
</evidence>
<dbReference type="EMBL" id="CAFBPI010000044">
    <property type="protein sequence ID" value="CAB5017008.1"/>
    <property type="molecule type" value="Genomic_DNA"/>
</dbReference>
<gene>
    <name evidence="2" type="ORF">UFOPK1380_00946</name>
    <name evidence="3" type="ORF">UFOPK1778_01168</name>
    <name evidence="4" type="ORF">UFOPK1863_00798</name>
    <name evidence="5" type="ORF">UFOPK2689_00532</name>
    <name evidence="6" type="ORF">UFOPK3555_00523</name>
    <name evidence="7" type="ORF">UFOPK4095_00787</name>
</gene>
<dbReference type="EMBL" id="CAFBME010000040">
    <property type="protein sequence ID" value="CAB4893588.1"/>
    <property type="molecule type" value="Genomic_DNA"/>
</dbReference>
<keyword evidence="1" id="KW-1133">Transmembrane helix</keyword>
<evidence type="ECO:0000313" key="4">
    <source>
        <dbReference type="EMBL" id="CAB4617313.1"/>
    </source>
</evidence>
<evidence type="ECO:0000256" key="1">
    <source>
        <dbReference type="SAM" id="Phobius"/>
    </source>
</evidence>
<evidence type="ECO:0000313" key="3">
    <source>
        <dbReference type="EMBL" id="CAB4599417.1"/>
    </source>
</evidence>
<organism evidence="7">
    <name type="scientific">freshwater metagenome</name>
    <dbReference type="NCBI Taxonomy" id="449393"/>
    <lineage>
        <taxon>unclassified sequences</taxon>
        <taxon>metagenomes</taxon>
        <taxon>ecological metagenomes</taxon>
    </lineage>
</organism>
<reference evidence="7" key="1">
    <citation type="submission" date="2020-05" db="EMBL/GenBank/DDBJ databases">
        <authorList>
            <person name="Chiriac C."/>
            <person name="Salcher M."/>
            <person name="Ghai R."/>
            <person name="Kavagutti S V."/>
        </authorList>
    </citation>
    <scope>NUCLEOTIDE SEQUENCE</scope>
</reference>
<dbReference type="EMBL" id="CAEZYL010000022">
    <property type="protein sequence ID" value="CAB4720790.1"/>
    <property type="molecule type" value="Genomic_DNA"/>
</dbReference>